<sequence length="251" mass="28765">MTGMAYFFLSVFILLTAFPLSASTIIEATGKAYDLESGRPVYIEKHIIHLVKPPKTNTLSVTMPLKDKVTYTTPDGNVFATKTVNYETTPLTPTIVFNKLKFNQRESVFIKSNNVIILHEEDNQRQEHQLPLKPNLVIDAGFDTFIRKHWSKLLANKSFSFEFLSINENSTYTFQIEKTQEDSTTASFTMSLDSFIGGFFVDPIIITYEKKEQKLIRYQGLTNIPKDKETNFTATIIYTYNEKPVAKEKNE</sequence>
<evidence type="ECO:0008006" key="3">
    <source>
        <dbReference type="Google" id="ProtNLM"/>
    </source>
</evidence>
<gene>
    <name evidence="1" type="ORF">KCG35_09195</name>
</gene>
<accession>A0ABS5ZB02</accession>
<keyword evidence="2" id="KW-1185">Reference proteome</keyword>
<reference evidence="1 2" key="1">
    <citation type="submission" date="2021-04" db="EMBL/GenBank/DDBJ databases">
        <authorList>
            <person name="Pira H."/>
            <person name="Risdian C."/>
            <person name="Wink J."/>
        </authorList>
    </citation>
    <scope>NUCLEOTIDE SEQUENCE [LARGE SCALE GENOMIC DNA]</scope>
    <source>
        <strain evidence="1 2">WH53</strain>
    </source>
</reference>
<organism evidence="1 2">
    <name type="scientific">Zooshikella harenae</name>
    <dbReference type="NCBI Taxonomy" id="2827238"/>
    <lineage>
        <taxon>Bacteria</taxon>
        <taxon>Pseudomonadati</taxon>
        <taxon>Pseudomonadota</taxon>
        <taxon>Gammaproteobacteria</taxon>
        <taxon>Oceanospirillales</taxon>
        <taxon>Zooshikellaceae</taxon>
        <taxon>Zooshikella</taxon>
    </lineage>
</organism>
<evidence type="ECO:0000313" key="2">
    <source>
        <dbReference type="Proteomes" id="UP000690515"/>
    </source>
</evidence>
<dbReference type="Proteomes" id="UP000690515">
    <property type="component" value="Unassembled WGS sequence"/>
</dbReference>
<dbReference type="EMBL" id="JAGSOY010000016">
    <property type="protein sequence ID" value="MBU2711236.1"/>
    <property type="molecule type" value="Genomic_DNA"/>
</dbReference>
<name>A0ABS5ZB02_9GAMM</name>
<dbReference type="RefSeq" id="WP_215819399.1">
    <property type="nucleotide sequence ID" value="NZ_JAGSOY010000016.1"/>
</dbReference>
<evidence type="ECO:0000313" key="1">
    <source>
        <dbReference type="EMBL" id="MBU2711236.1"/>
    </source>
</evidence>
<protein>
    <recommendedName>
        <fullName evidence="3">DUF3108 domain-containing protein</fullName>
    </recommendedName>
</protein>
<proteinExistence type="predicted"/>
<comment type="caution">
    <text evidence="1">The sequence shown here is derived from an EMBL/GenBank/DDBJ whole genome shotgun (WGS) entry which is preliminary data.</text>
</comment>